<name>A0A5J6T452_9CAUD</name>
<dbReference type="KEGG" id="vg:65122291"/>
<feature type="region of interest" description="Disordered" evidence="1">
    <location>
        <begin position="168"/>
        <end position="191"/>
    </location>
</feature>
<dbReference type="RefSeq" id="YP_010104346.1">
    <property type="nucleotide sequence ID" value="NC_055817.1"/>
</dbReference>
<keyword evidence="3" id="KW-1185">Reference proteome</keyword>
<dbReference type="Proteomes" id="UP000327532">
    <property type="component" value="Segment"/>
</dbReference>
<dbReference type="EMBL" id="MN310541">
    <property type="protein sequence ID" value="QFG04511.1"/>
    <property type="molecule type" value="Genomic_DNA"/>
</dbReference>
<accession>A0A5J6T452</accession>
<protein>
    <submittedName>
        <fullName evidence="2">RepA-like replication initiator</fullName>
    </submittedName>
</protein>
<evidence type="ECO:0000256" key="1">
    <source>
        <dbReference type="SAM" id="MobiDB-lite"/>
    </source>
</evidence>
<reference evidence="2 3" key="1">
    <citation type="submission" date="2019-08" db="EMBL/GenBank/DDBJ databases">
        <authorList>
            <person name="Pratt D."/>
            <person name="Casey M."/>
            <person name="Delaney K."/>
            <person name="Garza G."/>
            <person name="Hunt M."/>
            <person name="Riley S."/>
            <person name="Reid J."/>
            <person name="Ettinger A.-S.H."/>
            <person name="Ettinger W.F."/>
            <person name="Fay M."/>
            <person name="Mckenzie S.K."/>
            <person name="Anders K.R."/>
            <person name="Garlena R.A."/>
            <person name="Russell D.A."/>
            <person name="Pope W.H."/>
            <person name="Jacobs-Sera D."/>
            <person name="Hatfull G.F."/>
        </authorList>
    </citation>
    <scope>NUCLEOTIDE SEQUENCE [LARGE SCALE GENOMIC DNA]</scope>
</reference>
<organism evidence="2 3">
    <name type="scientific">Mycobacterium phage Jeeves</name>
    <dbReference type="NCBI Taxonomy" id="2652402"/>
    <lineage>
        <taxon>Viruses</taxon>
        <taxon>Duplodnaviria</taxon>
        <taxon>Heunggongvirae</taxon>
        <taxon>Uroviricota</taxon>
        <taxon>Caudoviricetes</taxon>
        <taxon>Luchadorvirus</taxon>
        <taxon>Luchadorvirus jeeves</taxon>
        <taxon>Lucadorvirus jeeves</taxon>
    </lineage>
</organism>
<evidence type="ECO:0000313" key="2">
    <source>
        <dbReference type="EMBL" id="QFG04511.1"/>
    </source>
</evidence>
<dbReference type="GeneID" id="65122291"/>
<proteinExistence type="predicted"/>
<evidence type="ECO:0000313" key="3">
    <source>
        <dbReference type="Proteomes" id="UP000327532"/>
    </source>
</evidence>
<sequence length="276" mass="30804">MKVSIHGSARLRQAVAATQNRDAFRNWIDRNSASAAPRWVSRERWIKDVADWSMGEGFQAARAAANISMTPATFMAIMRVMAEHADHADGRCVAVSRARIAERVGCSPRTVTNAWRLLRLSGYGLEIQRGHGSEQTPSQGCRPSIYHLVSKRRPVVEFCYLPPKAGLSTSPSVENHSLNGAPRRQKMPRREKQPHPIAVHKLAAQIARDWVGLKRCHTGQICNAIVNAGIDPGEWTYSRLKAAVEDDMRATGAVWPDQVSYPQGFLYSRLRRITSQ</sequence>
<gene>
    <name evidence="2" type="primary">36</name>
    <name evidence="2" type="ORF">SEA_JEEVES_36</name>
</gene>
<feature type="compositionally biased region" description="Polar residues" evidence="1">
    <location>
        <begin position="168"/>
        <end position="178"/>
    </location>
</feature>